<proteinExistence type="predicted"/>
<feature type="domain" description="Transcription regulator PadR N-terminal" evidence="1">
    <location>
        <begin position="19"/>
        <end position="94"/>
    </location>
</feature>
<dbReference type="EMBL" id="JASXSZ010000001">
    <property type="protein sequence ID" value="MDL9978143.1"/>
    <property type="molecule type" value="Genomic_DNA"/>
</dbReference>
<evidence type="ECO:0000313" key="2">
    <source>
        <dbReference type="EMBL" id="MDL9978143.1"/>
    </source>
</evidence>
<keyword evidence="3" id="KW-1185">Reference proteome</keyword>
<dbReference type="Pfam" id="PF03551">
    <property type="entry name" value="PadR"/>
    <property type="match status" value="1"/>
</dbReference>
<name>A0ABT7MUL9_9MICO</name>
<dbReference type="PANTHER" id="PTHR43252:SF7">
    <property type="entry name" value="TRANSCRIPTIONAL REGULATOR YQJI"/>
    <property type="match status" value="1"/>
</dbReference>
<evidence type="ECO:0000313" key="3">
    <source>
        <dbReference type="Proteomes" id="UP001235064"/>
    </source>
</evidence>
<accession>A0ABT7MUL9</accession>
<evidence type="ECO:0000259" key="1">
    <source>
        <dbReference type="Pfam" id="PF03551"/>
    </source>
</evidence>
<dbReference type="RefSeq" id="WP_286286289.1">
    <property type="nucleotide sequence ID" value="NZ_JASXSZ010000001.1"/>
</dbReference>
<dbReference type="InterPro" id="IPR036388">
    <property type="entry name" value="WH-like_DNA-bd_sf"/>
</dbReference>
<reference evidence="2 3" key="1">
    <citation type="submission" date="2023-06" db="EMBL/GenBank/DDBJ databases">
        <title>Microbacterium sp. nov., isolated from a waste landfill.</title>
        <authorList>
            <person name="Wen W."/>
        </authorList>
    </citation>
    <scope>NUCLEOTIDE SEQUENCE [LARGE SCALE GENOMIC DNA]</scope>
    <source>
        <strain evidence="2 3">ASV49</strain>
    </source>
</reference>
<protein>
    <submittedName>
        <fullName evidence="2">PadR family transcriptional regulator</fullName>
    </submittedName>
</protein>
<dbReference type="InterPro" id="IPR005149">
    <property type="entry name" value="Tscrpt_reg_PadR_N"/>
</dbReference>
<dbReference type="Proteomes" id="UP001235064">
    <property type="component" value="Unassembled WGS sequence"/>
</dbReference>
<dbReference type="Gene3D" id="1.10.10.10">
    <property type="entry name" value="Winged helix-like DNA-binding domain superfamily/Winged helix DNA-binding domain"/>
    <property type="match status" value="1"/>
</dbReference>
<sequence>MEQPVKDATCKLTPLGVMVLALLREGDMHPYEMIRLMRTRHHDRLVPITNGTFYHTVSRLERQGLLAEVGVDRDGKRPERTTYALTDDGEHAVAEWVRTELPRMDRPIEFRVALAESHNIDREEVIDLLTQRRAALTGEHRLFADGVAKARERGVPEQYLVQTSRQAELLAADLAWLDDFLLTLEECRYPWGVHVDSAEAADLAEQAATAAVSDSQNV</sequence>
<gene>
    <name evidence="2" type="ORF">QSV35_02250</name>
</gene>
<dbReference type="SUPFAM" id="SSF46785">
    <property type="entry name" value="Winged helix' DNA-binding domain"/>
    <property type="match status" value="1"/>
</dbReference>
<dbReference type="PANTHER" id="PTHR43252">
    <property type="entry name" value="TRANSCRIPTIONAL REGULATOR YQJI"/>
    <property type="match status" value="1"/>
</dbReference>
<organism evidence="2 3">
    <name type="scientific">Microbacterium candidum</name>
    <dbReference type="NCBI Taxonomy" id="3041922"/>
    <lineage>
        <taxon>Bacteria</taxon>
        <taxon>Bacillati</taxon>
        <taxon>Actinomycetota</taxon>
        <taxon>Actinomycetes</taxon>
        <taxon>Micrococcales</taxon>
        <taxon>Microbacteriaceae</taxon>
        <taxon>Microbacterium</taxon>
    </lineage>
</organism>
<dbReference type="InterPro" id="IPR036390">
    <property type="entry name" value="WH_DNA-bd_sf"/>
</dbReference>
<comment type="caution">
    <text evidence="2">The sequence shown here is derived from an EMBL/GenBank/DDBJ whole genome shotgun (WGS) entry which is preliminary data.</text>
</comment>